<feature type="compositionally biased region" description="Low complexity" evidence="1">
    <location>
        <begin position="841"/>
        <end position="856"/>
    </location>
</feature>
<gene>
    <name evidence="3" type="ORF">PCANC_20624</name>
</gene>
<evidence type="ECO:0000313" key="3">
    <source>
        <dbReference type="EMBL" id="PLW13208.1"/>
    </source>
</evidence>
<accession>A0A2N5SIY1</accession>
<dbReference type="STRING" id="200324.A0A2N5SIY1"/>
<dbReference type="EMBL" id="PGCJ01000957">
    <property type="protein sequence ID" value="PLW13208.1"/>
    <property type="molecule type" value="Genomic_DNA"/>
</dbReference>
<evidence type="ECO:0000259" key="2">
    <source>
        <dbReference type="Pfam" id="PF20231"/>
    </source>
</evidence>
<comment type="caution">
    <text evidence="3">The sequence shown here is derived from an EMBL/GenBank/DDBJ whole genome shotgun (WGS) entry which is preliminary data.</text>
</comment>
<reference evidence="3 4" key="1">
    <citation type="submission" date="2017-11" db="EMBL/GenBank/DDBJ databases">
        <title>De novo assembly and phasing of dikaryotic genomes from two isolates of Puccinia coronata f. sp. avenae, the causal agent of oat crown rust.</title>
        <authorList>
            <person name="Miller M.E."/>
            <person name="Zhang Y."/>
            <person name="Omidvar V."/>
            <person name="Sperschneider J."/>
            <person name="Schwessinger B."/>
            <person name="Raley C."/>
            <person name="Palmer J.M."/>
            <person name="Garnica D."/>
            <person name="Upadhyaya N."/>
            <person name="Rathjen J."/>
            <person name="Taylor J.M."/>
            <person name="Park R.F."/>
            <person name="Dodds P.N."/>
            <person name="Hirsch C.D."/>
            <person name="Kianian S.F."/>
            <person name="Figueroa M."/>
        </authorList>
    </citation>
    <scope>NUCLEOTIDE SEQUENCE [LARGE SCALE GENOMIC DNA]</scope>
    <source>
        <strain evidence="3">12NC29</strain>
    </source>
</reference>
<dbReference type="Proteomes" id="UP000235388">
    <property type="component" value="Unassembled WGS sequence"/>
</dbReference>
<feature type="region of interest" description="Disordered" evidence="1">
    <location>
        <begin position="834"/>
        <end position="856"/>
    </location>
</feature>
<name>A0A2N5SIY1_9BASI</name>
<dbReference type="Pfam" id="PF20231">
    <property type="entry name" value="DUF6589"/>
    <property type="match status" value="1"/>
</dbReference>
<evidence type="ECO:0000313" key="4">
    <source>
        <dbReference type="Proteomes" id="UP000235388"/>
    </source>
</evidence>
<protein>
    <recommendedName>
        <fullName evidence="2">DUF6589 domain-containing protein</fullName>
    </recommendedName>
</protein>
<dbReference type="OrthoDB" id="2497742at2759"/>
<dbReference type="InterPro" id="IPR046496">
    <property type="entry name" value="DUF6589"/>
</dbReference>
<keyword evidence="4" id="KW-1185">Reference proteome</keyword>
<dbReference type="AlphaFoldDB" id="A0A2N5SIY1"/>
<evidence type="ECO:0000256" key="1">
    <source>
        <dbReference type="SAM" id="MobiDB-lite"/>
    </source>
</evidence>
<feature type="domain" description="DUF6589" evidence="2">
    <location>
        <begin position="343"/>
        <end position="751"/>
    </location>
</feature>
<organism evidence="3 4">
    <name type="scientific">Puccinia coronata f. sp. avenae</name>
    <dbReference type="NCBI Taxonomy" id="200324"/>
    <lineage>
        <taxon>Eukaryota</taxon>
        <taxon>Fungi</taxon>
        <taxon>Dikarya</taxon>
        <taxon>Basidiomycota</taxon>
        <taxon>Pucciniomycotina</taxon>
        <taxon>Pucciniomycetes</taxon>
        <taxon>Pucciniales</taxon>
        <taxon>Pucciniaceae</taxon>
        <taxon>Puccinia</taxon>
    </lineage>
</organism>
<sequence>MDHISKDQKALEFCLLLRTLPNKMTPKVFFQHFLQSPHSDLASLRRFWAQPTGIESTMQLVQALRKEITKIEVGVAAWGDFIQNEAINIASKQQPKRGNYPHGSFQSSTTVAESFFSTDEKETRETILTTEQMPFLYNTLLQTLLLMAQQSPTVLESKDEEPVDGMDLDVIGVSGEADFFCYTKQPAAISTRFKKIASTICSMVAFACNCRANGFQLTNSVRFLACGVSDQVHDYLHYLGLTSSKRTALSALNRLALNAECKLLSVMASSKKRPMVPSICIENLAMEQKFHDLSVGNWSHTFRGTWGYIHIPNKDFMKTLDSSQLTMSAYQESIRGLESLVIKPAMLLPTAEENKTSVAVWKSQIARVLMNQLTVPKDKKKSIPTFPPPVEKITPVIPEIYMLKLMDSSDNSAEGIGQVFEAVFSQTGLSIDEFFGQVLPMDGDLGTVQKFNFLQAQRSPNPYPQESLSNTLFQLGASHTLWNIASAIFTLHIGNPKDARDCGAWQYLEALGFPSEKAIQKKDFTLMINQMERVFESILYYCLREIIENRQKGVSDSILRKKVDAKEPGKKGDSNALPVIETEEWNSIVEDCYTQFCTGQARKEAKARDCSRLHNTLVMLHDFSTIVEAKRSMRDGDVGRLMIIWSKWSLMTQALPGITNYSTYLPRAVLLLTVILPPDMRKYLRHNLLIAPTGRDDHFLSKDGWLEVQNYWLKHFYNDCGNGTQIDWLCNIYSPNIMMLQKLLRSLKIDSGEKMIYQSHKNKLEQRSLDMVTLMANNHDVLDKDPNNRTSKNKIENTYLLGISNLQAYIKTKEPSLQKFKKHLNFNYQAEEELLEGDNADSNNRSSGKSSDSCDD</sequence>
<proteinExistence type="predicted"/>